<organism evidence="2 3">
    <name type="scientific">Aureococcus anophagefferens</name>
    <name type="common">Harmful bloom alga</name>
    <dbReference type="NCBI Taxonomy" id="44056"/>
    <lineage>
        <taxon>Eukaryota</taxon>
        <taxon>Sar</taxon>
        <taxon>Stramenopiles</taxon>
        <taxon>Ochrophyta</taxon>
        <taxon>Pelagophyceae</taxon>
        <taxon>Pelagomonadales</taxon>
        <taxon>Pelagomonadaceae</taxon>
        <taxon>Aureococcus</taxon>
    </lineage>
</organism>
<dbReference type="Gene3D" id="3.60.120.10">
    <property type="entry name" value="Anthranilate synthase"/>
    <property type="match status" value="1"/>
</dbReference>
<accession>A0ABR1FQ61</accession>
<reference evidence="2 3" key="1">
    <citation type="submission" date="2024-03" db="EMBL/GenBank/DDBJ databases">
        <title>Aureococcus anophagefferens CCMP1851 and Kratosvirus quantuckense: Draft genome of a second virus-susceptible host strain in the model system.</title>
        <authorList>
            <person name="Chase E."/>
            <person name="Truchon A.R."/>
            <person name="Schepens W."/>
            <person name="Wilhelm S.W."/>
        </authorList>
    </citation>
    <scope>NUCLEOTIDE SEQUENCE [LARGE SCALE GENOMIC DNA]</scope>
    <source>
        <strain evidence="2 3">CCMP1851</strain>
    </source>
</reference>
<dbReference type="Proteomes" id="UP001363151">
    <property type="component" value="Unassembled WGS sequence"/>
</dbReference>
<dbReference type="EMBL" id="JBBJCI010000291">
    <property type="protein sequence ID" value="KAK7235617.1"/>
    <property type="molecule type" value="Genomic_DNA"/>
</dbReference>
<protein>
    <submittedName>
        <fullName evidence="2">4-amino-4-deoxychorismate synthase</fullName>
    </submittedName>
</protein>
<evidence type="ECO:0000313" key="2">
    <source>
        <dbReference type="EMBL" id="KAK7235617.1"/>
    </source>
</evidence>
<dbReference type="InterPro" id="IPR005801">
    <property type="entry name" value="ADC_synthase"/>
</dbReference>
<comment type="caution">
    <text evidence="2">The sequence shown here is derived from an EMBL/GenBank/DDBJ whole genome shotgun (WGS) entry which is preliminary data.</text>
</comment>
<evidence type="ECO:0000256" key="1">
    <source>
        <dbReference type="SAM" id="MobiDB-lite"/>
    </source>
</evidence>
<proteinExistence type="predicted"/>
<sequence>MRRETADYSPASEALPRDRADEPDAAFVFAAAPGDSYEICLTTSFGGTVPPRTDPLAVYERLRSGNPARLAF</sequence>
<feature type="region of interest" description="Disordered" evidence="1">
    <location>
        <begin position="1"/>
        <end position="20"/>
    </location>
</feature>
<gene>
    <name evidence="2" type="ORF">SO694_00066015</name>
</gene>
<name>A0ABR1FQ61_AURAN</name>
<evidence type="ECO:0000313" key="3">
    <source>
        <dbReference type="Proteomes" id="UP001363151"/>
    </source>
</evidence>
<keyword evidence="3" id="KW-1185">Reference proteome</keyword>